<feature type="transmembrane region" description="Helical" evidence="6">
    <location>
        <begin position="53"/>
        <end position="75"/>
    </location>
</feature>
<feature type="transmembrane region" description="Helical" evidence="6">
    <location>
        <begin position="116"/>
        <end position="138"/>
    </location>
</feature>
<evidence type="ECO:0000256" key="5">
    <source>
        <dbReference type="ARBA" id="ARBA00023136"/>
    </source>
</evidence>
<evidence type="ECO:0000256" key="6">
    <source>
        <dbReference type="SAM" id="Phobius"/>
    </source>
</evidence>
<feature type="transmembrane region" description="Helical" evidence="6">
    <location>
        <begin position="201"/>
        <end position="221"/>
    </location>
</feature>
<dbReference type="EMBL" id="JACNJZ010000036">
    <property type="protein sequence ID" value="MBC8316483.1"/>
    <property type="molecule type" value="Genomic_DNA"/>
</dbReference>
<dbReference type="GO" id="GO:0005886">
    <property type="term" value="C:plasma membrane"/>
    <property type="evidence" value="ECO:0007669"/>
    <property type="project" value="UniProtKB-SubCell"/>
</dbReference>
<keyword evidence="4 6" id="KW-1133">Transmembrane helix</keyword>
<dbReference type="InterPro" id="IPR017039">
    <property type="entry name" value="Virul_fac_BrkB"/>
</dbReference>
<dbReference type="Proteomes" id="UP000614424">
    <property type="component" value="Unassembled WGS sequence"/>
</dbReference>
<evidence type="ECO:0000256" key="3">
    <source>
        <dbReference type="ARBA" id="ARBA00022692"/>
    </source>
</evidence>
<name>A0A8J6ND77_9BACT</name>
<accession>A0A8J6ND77</accession>
<feature type="transmembrane region" description="Helical" evidence="6">
    <location>
        <begin position="273"/>
        <end position="293"/>
    </location>
</feature>
<keyword evidence="3 6" id="KW-0812">Transmembrane</keyword>
<dbReference type="NCBIfam" id="TIGR00765">
    <property type="entry name" value="yihY_not_rbn"/>
    <property type="match status" value="1"/>
</dbReference>
<dbReference type="PANTHER" id="PTHR30213">
    <property type="entry name" value="INNER MEMBRANE PROTEIN YHJD"/>
    <property type="match status" value="1"/>
</dbReference>
<sequence>MKLRFHPSEGFGRKLWIYREEDLSPLFKLWIQFLKILVITVRDPFNKQIFNHAAALSYQLTLSLIPLLAMIFAVAKGFGVQDRIETLLLEKAVGGEIANDLIPKIIEYVNNTNVAALGYIGLAFIIYTAISMIGLIESSFNHIWQIDKPRTLIRKFTDYLALLILGPLLLAITLGLSTTLSSHAITQKLLEIGLFAGAMKLFLLSLPWLSSILVLCLIYIIIPNTIVHMRSALFAGIASGLIWQATQICFISFQVGVSKYNAIYGTFASVPIFMIWIFVSWVIVLAGALLNFACQHVSDFEVIDFKEELHFNAQEKICLSVLLLVCQEFDRNGTKLSASEISTRLKLPLSLVESSLKELEQIDAVVTVTLGERIYFIPAKPIDQIKITDFFMGMKLCDGHDFEIGDEKFSSSVNAIIEDMNSALNTKFGNEGIGLRLNNPPAQTSHE</sequence>
<evidence type="ECO:0000313" key="7">
    <source>
        <dbReference type="EMBL" id="MBC8316483.1"/>
    </source>
</evidence>
<gene>
    <name evidence="7" type="ORF">H8E41_01160</name>
</gene>
<evidence type="ECO:0000313" key="8">
    <source>
        <dbReference type="Proteomes" id="UP000614424"/>
    </source>
</evidence>
<feature type="transmembrane region" description="Helical" evidence="6">
    <location>
        <begin position="233"/>
        <end position="253"/>
    </location>
</feature>
<comment type="subcellular location">
    <subcellularLocation>
        <location evidence="1">Cell membrane</location>
        <topology evidence="1">Multi-pass membrane protein</topology>
    </subcellularLocation>
</comment>
<evidence type="ECO:0000256" key="1">
    <source>
        <dbReference type="ARBA" id="ARBA00004651"/>
    </source>
</evidence>
<keyword evidence="2" id="KW-1003">Cell membrane</keyword>
<evidence type="ECO:0000256" key="2">
    <source>
        <dbReference type="ARBA" id="ARBA00022475"/>
    </source>
</evidence>
<dbReference type="AlphaFoldDB" id="A0A8J6ND77"/>
<protein>
    <submittedName>
        <fullName evidence="7">YihY/virulence factor BrkB family protein</fullName>
    </submittedName>
</protein>
<reference evidence="7 8" key="1">
    <citation type="submission" date="2020-08" db="EMBL/GenBank/DDBJ databases">
        <title>Bridging the membrane lipid divide: bacteria of the FCB group superphylum have the potential to synthesize archaeal ether lipids.</title>
        <authorList>
            <person name="Villanueva L."/>
            <person name="Von Meijenfeldt F.A.B."/>
            <person name="Westbye A.B."/>
            <person name="Yadav S."/>
            <person name="Hopmans E.C."/>
            <person name="Dutilh B.E."/>
            <person name="Sinninghe Damste J.S."/>
        </authorList>
    </citation>
    <scope>NUCLEOTIDE SEQUENCE [LARGE SCALE GENOMIC DNA]</scope>
    <source>
        <strain evidence="7">NIOZ-UU47</strain>
    </source>
</reference>
<proteinExistence type="predicted"/>
<evidence type="ECO:0000256" key="4">
    <source>
        <dbReference type="ARBA" id="ARBA00022989"/>
    </source>
</evidence>
<comment type="caution">
    <text evidence="7">The sequence shown here is derived from an EMBL/GenBank/DDBJ whole genome shotgun (WGS) entry which is preliminary data.</text>
</comment>
<feature type="transmembrane region" description="Helical" evidence="6">
    <location>
        <begin position="159"/>
        <end position="181"/>
    </location>
</feature>
<dbReference type="PANTHER" id="PTHR30213:SF0">
    <property type="entry name" value="UPF0761 MEMBRANE PROTEIN YIHY"/>
    <property type="match status" value="1"/>
</dbReference>
<keyword evidence="5 6" id="KW-0472">Membrane</keyword>
<organism evidence="7 8">
    <name type="scientific">Candidatus Desulfobia pelagia</name>
    <dbReference type="NCBI Taxonomy" id="2841692"/>
    <lineage>
        <taxon>Bacteria</taxon>
        <taxon>Pseudomonadati</taxon>
        <taxon>Thermodesulfobacteriota</taxon>
        <taxon>Desulfobulbia</taxon>
        <taxon>Desulfobulbales</taxon>
        <taxon>Desulfobulbaceae</taxon>
        <taxon>Candidatus Desulfobia</taxon>
    </lineage>
</organism>
<dbReference type="Pfam" id="PF03631">
    <property type="entry name" value="Virul_fac_BrkB"/>
    <property type="match status" value="1"/>
</dbReference>